<dbReference type="SUPFAM" id="SSF52540">
    <property type="entry name" value="P-loop containing nucleoside triphosphate hydrolases"/>
    <property type="match status" value="1"/>
</dbReference>
<evidence type="ECO:0000259" key="14">
    <source>
        <dbReference type="PROSITE" id="PS50052"/>
    </source>
</evidence>
<comment type="catalytic activity">
    <reaction evidence="12 13">
        <text>GMP + ATP = GDP + ADP</text>
        <dbReference type="Rhea" id="RHEA:20780"/>
        <dbReference type="ChEBI" id="CHEBI:30616"/>
        <dbReference type="ChEBI" id="CHEBI:58115"/>
        <dbReference type="ChEBI" id="CHEBI:58189"/>
        <dbReference type="ChEBI" id="CHEBI:456216"/>
        <dbReference type="EC" id="2.7.4.8"/>
    </reaction>
</comment>
<reference evidence="15 16" key="1">
    <citation type="journal article" date="2011" name="EMBO J.">
        <title>Structural diversity of bacterial flagellar motors.</title>
        <authorList>
            <person name="Chen S."/>
            <person name="Beeby M."/>
            <person name="Murphy G.E."/>
            <person name="Leadbetter J.R."/>
            <person name="Hendrixson D.R."/>
            <person name="Briegel A."/>
            <person name="Li Z."/>
            <person name="Shi J."/>
            <person name="Tocheva E.I."/>
            <person name="Muller A."/>
            <person name="Dobro M.J."/>
            <person name="Jensen G.J."/>
        </authorList>
    </citation>
    <scope>NUCLEOTIDE SEQUENCE [LARGE SCALE GENOMIC DNA]</scope>
    <source>
        <strain evidence="15 16">DSM 6540</strain>
    </source>
</reference>
<keyword evidence="10 13" id="KW-0067">ATP-binding</keyword>
<dbReference type="FunFam" id="3.40.50.300:FF:000855">
    <property type="entry name" value="Guanylate kinase"/>
    <property type="match status" value="1"/>
</dbReference>
<dbReference type="SMART" id="SM00072">
    <property type="entry name" value="GuKc"/>
    <property type="match status" value="1"/>
</dbReference>
<dbReference type="EC" id="2.7.4.8" evidence="4 13"/>
<dbReference type="Gene3D" id="3.40.50.300">
    <property type="entry name" value="P-loop containing nucleotide triphosphate hydrolases"/>
    <property type="match status" value="1"/>
</dbReference>
<evidence type="ECO:0000256" key="1">
    <source>
        <dbReference type="ARBA" id="ARBA00003531"/>
    </source>
</evidence>
<keyword evidence="6 13" id="KW-0963">Cytoplasm</keyword>
<dbReference type="HAMAP" id="MF_00328">
    <property type="entry name" value="Guanylate_kinase"/>
    <property type="match status" value="1"/>
</dbReference>
<dbReference type="PANTHER" id="PTHR23117:SF13">
    <property type="entry name" value="GUANYLATE KINASE"/>
    <property type="match status" value="1"/>
</dbReference>
<evidence type="ECO:0000256" key="13">
    <source>
        <dbReference type="HAMAP-Rule" id="MF_00328"/>
    </source>
</evidence>
<dbReference type="InterPro" id="IPR008145">
    <property type="entry name" value="GK/Ca_channel_bsu"/>
</dbReference>
<dbReference type="InterPro" id="IPR008144">
    <property type="entry name" value="Guanylate_kin-like_dom"/>
</dbReference>
<dbReference type="CDD" id="cd00071">
    <property type="entry name" value="GMPK"/>
    <property type="match status" value="1"/>
</dbReference>
<evidence type="ECO:0000256" key="5">
    <source>
        <dbReference type="ARBA" id="ARBA00016296"/>
    </source>
</evidence>
<organism evidence="15 16">
    <name type="scientific">Acetonema longum DSM 6540</name>
    <dbReference type="NCBI Taxonomy" id="1009370"/>
    <lineage>
        <taxon>Bacteria</taxon>
        <taxon>Bacillati</taxon>
        <taxon>Bacillota</taxon>
        <taxon>Negativicutes</taxon>
        <taxon>Acetonemataceae</taxon>
        <taxon>Acetonema</taxon>
    </lineage>
</organism>
<dbReference type="EMBL" id="AFGF01000126">
    <property type="protein sequence ID" value="EGO63242.1"/>
    <property type="molecule type" value="Genomic_DNA"/>
</dbReference>
<evidence type="ECO:0000256" key="8">
    <source>
        <dbReference type="ARBA" id="ARBA00022741"/>
    </source>
</evidence>
<dbReference type="Proteomes" id="UP000003240">
    <property type="component" value="Unassembled WGS sequence"/>
</dbReference>
<keyword evidence="7 13" id="KW-0808">Transferase</keyword>
<evidence type="ECO:0000256" key="11">
    <source>
        <dbReference type="ARBA" id="ARBA00030128"/>
    </source>
</evidence>
<protein>
    <recommendedName>
        <fullName evidence="5 13">Guanylate kinase</fullName>
        <ecNumber evidence="4 13">2.7.4.8</ecNumber>
    </recommendedName>
    <alternativeName>
        <fullName evidence="11 13">GMP kinase</fullName>
    </alternativeName>
</protein>
<keyword evidence="16" id="KW-1185">Reference proteome</keyword>
<keyword evidence="9 13" id="KW-0418">Kinase</keyword>
<comment type="subcellular location">
    <subcellularLocation>
        <location evidence="2 13">Cytoplasm</location>
    </subcellularLocation>
</comment>
<dbReference type="InterPro" id="IPR017665">
    <property type="entry name" value="Guanylate_kinase"/>
</dbReference>
<dbReference type="InterPro" id="IPR027417">
    <property type="entry name" value="P-loop_NTPase"/>
</dbReference>
<dbReference type="AlphaFoldDB" id="F7NLD7"/>
<dbReference type="OrthoDB" id="9808150at2"/>
<dbReference type="NCBIfam" id="TIGR03263">
    <property type="entry name" value="guanyl_kin"/>
    <property type="match status" value="1"/>
</dbReference>
<dbReference type="Pfam" id="PF00625">
    <property type="entry name" value="Guanylate_kin"/>
    <property type="match status" value="1"/>
</dbReference>
<dbReference type="GO" id="GO:0004385">
    <property type="term" value="F:GMP kinase activity"/>
    <property type="evidence" value="ECO:0007669"/>
    <property type="project" value="UniProtKB-UniRule"/>
</dbReference>
<comment type="similarity">
    <text evidence="3 13">Belongs to the guanylate kinase family.</text>
</comment>
<dbReference type="RefSeq" id="WP_004573483.1">
    <property type="nucleotide sequence ID" value="NZ_AFGF01000126.1"/>
</dbReference>
<evidence type="ECO:0000256" key="12">
    <source>
        <dbReference type="ARBA" id="ARBA00048594"/>
    </source>
</evidence>
<evidence type="ECO:0000256" key="2">
    <source>
        <dbReference type="ARBA" id="ARBA00004496"/>
    </source>
</evidence>
<keyword evidence="8 13" id="KW-0547">Nucleotide-binding</keyword>
<dbReference type="Gene3D" id="3.30.63.10">
    <property type="entry name" value="Guanylate Kinase phosphate binding domain"/>
    <property type="match status" value="1"/>
</dbReference>
<dbReference type="InterPro" id="IPR020590">
    <property type="entry name" value="Guanylate_kinase_CS"/>
</dbReference>
<gene>
    <name evidence="13 15" type="primary">gmk</name>
    <name evidence="15" type="ORF">ALO_14547</name>
</gene>
<evidence type="ECO:0000256" key="3">
    <source>
        <dbReference type="ARBA" id="ARBA00005790"/>
    </source>
</evidence>
<evidence type="ECO:0000256" key="6">
    <source>
        <dbReference type="ARBA" id="ARBA00022490"/>
    </source>
</evidence>
<proteinExistence type="inferred from homology"/>
<dbReference type="GO" id="GO:0005524">
    <property type="term" value="F:ATP binding"/>
    <property type="evidence" value="ECO:0007669"/>
    <property type="project" value="UniProtKB-UniRule"/>
</dbReference>
<sequence>MQQGILIVLSGPSGTGKGTICKELLRSMPELHYSVSATTRPARTGEIKGVSYHFVSLESFQQMLSQDALLEWAQVYGQYYGTPRQYVDEKLQNGQDVVLEIDVQGAMKIKEKFPQGVFIFIVPPSLAELSVRINKRGSDTPDAIAKRLGCAKTELSLAGSYNYVIMNDEVAKAVNKIRSIVTAEKCRTVRNQDILDKICND</sequence>
<name>F7NLD7_9FIRM</name>
<feature type="domain" description="Guanylate kinase-like" evidence="14">
    <location>
        <begin position="4"/>
        <end position="182"/>
    </location>
</feature>
<evidence type="ECO:0000313" key="15">
    <source>
        <dbReference type="EMBL" id="EGO63242.1"/>
    </source>
</evidence>
<dbReference type="FunFam" id="3.30.63.10:FF:000002">
    <property type="entry name" value="Guanylate kinase 1"/>
    <property type="match status" value="1"/>
</dbReference>
<comment type="function">
    <text evidence="1 13">Essential for recycling GMP and indirectly, cGMP.</text>
</comment>
<dbReference type="PROSITE" id="PS00856">
    <property type="entry name" value="GUANYLATE_KINASE_1"/>
    <property type="match status" value="1"/>
</dbReference>
<dbReference type="eggNOG" id="COG0194">
    <property type="taxonomic scope" value="Bacteria"/>
</dbReference>
<accession>F7NLD7</accession>
<evidence type="ECO:0000256" key="9">
    <source>
        <dbReference type="ARBA" id="ARBA00022777"/>
    </source>
</evidence>
<dbReference type="GO" id="GO:0005829">
    <property type="term" value="C:cytosol"/>
    <property type="evidence" value="ECO:0007669"/>
    <property type="project" value="TreeGrafter"/>
</dbReference>
<evidence type="ECO:0000256" key="7">
    <source>
        <dbReference type="ARBA" id="ARBA00022679"/>
    </source>
</evidence>
<dbReference type="PROSITE" id="PS50052">
    <property type="entry name" value="GUANYLATE_KINASE_2"/>
    <property type="match status" value="1"/>
</dbReference>
<comment type="caution">
    <text evidence="15">The sequence shown here is derived from an EMBL/GenBank/DDBJ whole genome shotgun (WGS) entry which is preliminary data.</text>
</comment>
<feature type="binding site" evidence="13">
    <location>
        <begin position="11"/>
        <end position="18"/>
    </location>
    <ligand>
        <name>ATP</name>
        <dbReference type="ChEBI" id="CHEBI:30616"/>
    </ligand>
</feature>
<dbReference type="PANTHER" id="PTHR23117">
    <property type="entry name" value="GUANYLATE KINASE-RELATED"/>
    <property type="match status" value="1"/>
</dbReference>
<dbReference type="STRING" id="1009370.ALO_14547"/>
<evidence type="ECO:0000256" key="4">
    <source>
        <dbReference type="ARBA" id="ARBA00012961"/>
    </source>
</evidence>
<evidence type="ECO:0000256" key="10">
    <source>
        <dbReference type="ARBA" id="ARBA00022840"/>
    </source>
</evidence>
<evidence type="ECO:0000313" key="16">
    <source>
        <dbReference type="Proteomes" id="UP000003240"/>
    </source>
</evidence>